<evidence type="ECO:0000313" key="3">
    <source>
        <dbReference type="EMBL" id="QIZ10730.1"/>
    </source>
</evidence>
<reference evidence="3 4" key="1">
    <citation type="submission" date="2020-04" db="EMBL/GenBank/DDBJ databases">
        <title>Genome-Wide Identification of 5-Methylcytosine Sites in Bacterial Genomes By High-Throughput Sequencing of MspJI Restriction Fragments.</title>
        <authorList>
            <person name="Wu V."/>
        </authorList>
    </citation>
    <scope>NUCLEOTIDE SEQUENCE [LARGE SCALE GENOMIC DNA]</scope>
    <source>
        <strain evidence="3 4">S2</strain>
    </source>
</reference>
<organism evidence="3 4">
    <name type="scientific">Priestia megaterium</name>
    <name type="common">Bacillus megaterium</name>
    <dbReference type="NCBI Taxonomy" id="1404"/>
    <lineage>
        <taxon>Bacteria</taxon>
        <taxon>Bacillati</taxon>
        <taxon>Bacillota</taxon>
        <taxon>Bacilli</taxon>
        <taxon>Bacillales</taxon>
        <taxon>Bacillaceae</taxon>
        <taxon>Priestia</taxon>
    </lineage>
</organism>
<dbReference type="SUPFAM" id="SSF51161">
    <property type="entry name" value="Trimeric LpxA-like enzymes"/>
    <property type="match status" value="1"/>
</dbReference>
<dbReference type="EMBL" id="CP051128">
    <property type="protein sequence ID" value="QIZ10730.1"/>
    <property type="molecule type" value="Genomic_DNA"/>
</dbReference>
<dbReference type="PANTHER" id="PTHR23416">
    <property type="entry name" value="SIALIC ACID SYNTHASE-RELATED"/>
    <property type="match status" value="1"/>
</dbReference>
<protein>
    <submittedName>
        <fullName evidence="3">Acyltransferase</fullName>
    </submittedName>
</protein>
<dbReference type="InterPro" id="IPR018357">
    <property type="entry name" value="Hexapep_transf_CS"/>
</dbReference>
<dbReference type="Proteomes" id="UP000501868">
    <property type="component" value="Chromosome"/>
</dbReference>
<dbReference type="Gene3D" id="2.160.10.10">
    <property type="entry name" value="Hexapeptide repeat proteins"/>
    <property type="match status" value="1"/>
</dbReference>
<dbReference type="PROSITE" id="PS00101">
    <property type="entry name" value="HEXAPEP_TRANSFERASES"/>
    <property type="match status" value="1"/>
</dbReference>
<keyword evidence="2" id="KW-0677">Repeat</keyword>
<dbReference type="AlphaFoldDB" id="A0A6H1PAT1"/>
<evidence type="ECO:0000313" key="4">
    <source>
        <dbReference type="Proteomes" id="UP000501868"/>
    </source>
</evidence>
<accession>A0A6H1PAT1</accession>
<dbReference type="GO" id="GO:0016746">
    <property type="term" value="F:acyltransferase activity"/>
    <property type="evidence" value="ECO:0007669"/>
    <property type="project" value="UniProtKB-KW"/>
</dbReference>
<proteinExistence type="predicted"/>
<keyword evidence="1 3" id="KW-0808">Transferase</keyword>
<sequence length="190" mass="21350">MLKLIARCSNSFYVRFIYKFFLLPYYKSSFKSCGSDVRIGKHCDLIYGNIEVGNDVLIGDHASFIASVATIHIGNHVMFGPNVTIRGGDHRFDIIGRYIDSVTEDEKLPENDRDVWIEDDVWIGCNVTILKGVRIGRGSVIGAGSVVTKDVPPYTIRVGTHSIFEKPRFSQVEIEKHEATLKLLNSRGKE</sequence>
<name>A0A6H1PAT1_PRIMG</name>
<evidence type="ECO:0000256" key="1">
    <source>
        <dbReference type="ARBA" id="ARBA00022679"/>
    </source>
</evidence>
<dbReference type="Pfam" id="PF00132">
    <property type="entry name" value="Hexapep"/>
    <property type="match status" value="1"/>
</dbReference>
<evidence type="ECO:0000256" key="2">
    <source>
        <dbReference type="ARBA" id="ARBA00022737"/>
    </source>
</evidence>
<gene>
    <name evidence="3" type="ORF">HFZ78_01865</name>
</gene>
<keyword evidence="3" id="KW-0012">Acyltransferase</keyword>
<dbReference type="InterPro" id="IPR051159">
    <property type="entry name" value="Hexapeptide_acetyltransf"/>
</dbReference>
<dbReference type="InterPro" id="IPR011004">
    <property type="entry name" value="Trimer_LpxA-like_sf"/>
</dbReference>
<dbReference type="CDD" id="cd04647">
    <property type="entry name" value="LbH_MAT_like"/>
    <property type="match status" value="1"/>
</dbReference>
<dbReference type="InterPro" id="IPR001451">
    <property type="entry name" value="Hexapep"/>
</dbReference>
<reference evidence="3 4" key="2">
    <citation type="submission" date="2020-04" db="EMBL/GenBank/DDBJ databases">
        <authorList>
            <person name="Fomenkov A."/>
            <person name="Anton B.P."/>
            <person name="Roberts R.J."/>
        </authorList>
    </citation>
    <scope>NUCLEOTIDE SEQUENCE [LARGE SCALE GENOMIC DNA]</scope>
    <source>
        <strain evidence="3 4">S2</strain>
    </source>
</reference>